<dbReference type="Gene3D" id="1.10.287.1060">
    <property type="entry name" value="ESAT-6-like"/>
    <property type="match status" value="1"/>
</dbReference>
<dbReference type="STRING" id="1462526.BN990_02721"/>
<evidence type="ECO:0000256" key="1">
    <source>
        <dbReference type="RuleBase" id="RU362001"/>
    </source>
</evidence>
<dbReference type="Proteomes" id="UP000028875">
    <property type="component" value="Unassembled WGS sequence"/>
</dbReference>
<reference evidence="2 3" key="1">
    <citation type="submission" date="2014-03" db="EMBL/GenBank/DDBJ databases">
        <authorList>
            <person name="Urmite Genomes U."/>
        </authorList>
    </citation>
    <scope>NUCLEOTIDE SEQUENCE [LARGE SCALE GENOMIC DNA]</scope>
    <source>
        <strain evidence="2 3">Vm-5</strain>
    </source>
</reference>
<dbReference type="EMBL" id="CCDP010000002">
    <property type="protein sequence ID" value="CDQ40399.1"/>
    <property type="molecule type" value="Genomic_DNA"/>
</dbReference>
<dbReference type="RefSeq" id="WP_021291854.1">
    <property type="nucleotide sequence ID" value="NZ_BNER01000004.1"/>
</dbReference>
<evidence type="ECO:0000313" key="3">
    <source>
        <dbReference type="Proteomes" id="UP000028875"/>
    </source>
</evidence>
<dbReference type="InterPro" id="IPR036689">
    <property type="entry name" value="ESAT-6-like_sf"/>
</dbReference>
<protein>
    <recommendedName>
        <fullName evidence="1">ESAT-6-like protein</fullName>
    </recommendedName>
</protein>
<comment type="caution">
    <text evidence="2">The sequence shown here is derived from an EMBL/GenBank/DDBJ whole genome shotgun (WGS) entry which is preliminary data.</text>
</comment>
<dbReference type="InterPro" id="IPR010310">
    <property type="entry name" value="T7SS_ESAT-6-like"/>
</dbReference>
<dbReference type="OrthoDB" id="4978934at2"/>
<gene>
    <name evidence="2" type="primary">esxA</name>
    <name evidence="2" type="ORF">BN990_02721</name>
</gene>
<accession>A0A024QD21</accession>
<dbReference type="SUPFAM" id="SSF140453">
    <property type="entry name" value="EsxAB dimer-like"/>
    <property type="match status" value="1"/>
</dbReference>
<evidence type="ECO:0000313" key="2">
    <source>
        <dbReference type="EMBL" id="CDQ40399.1"/>
    </source>
</evidence>
<dbReference type="NCBIfam" id="TIGR03930">
    <property type="entry name" value="WXG100_ESAT6"/>
    <property type="match status" value="1"/>
</dbReference>
<organism evidence="2 3">
    <name type="scientific">Virgibacillus massiliensis</name>
    <dbReference type="NCBI Taxonomy" id="1462526"/>
    <lineage>
        <taxon>Bacteria</taxon>
        <taxon>Bacillati</taxon>
        <taxon>Bacillota</taxon>
        <taxon>Bacilli</taxon>
        <taxon>Bacillales</taxon>
        <taxon>Bacillaceae</taxon>
        <taxon>Virgibacillus</taxon>
    </lineage>
</organism>
<reference evidence="3" key="2">
    <citation type="submission" date="2014-05" db="EMBL/GenBank/DDBJ databases">
        <title>Draft genome sequence of Virgibacillus massiliensis Vm-5.</title>
        <authorList>
            <person name="Khelaifia S."/>
            <person name="Croce O."/>
            <person name="Lagier J.C."/>
            <person name="Raoult D."/>
        </authorList>
    </citation>
    <scope>NUCLEOTIDE SEQUENCE [LARGE SCALE GENOMIC DNA]</scope>
    <source>
        <strain evidence="3">Vm-5</strain>
    </source>
</reference>
<dbReference type="Pfam" id="PF06013">
    <property type="entry name" value="WXG100"/>
    <property type="match status" value="1"/>
</dbReference>
<comment type="similarity">
    <text evidence="1">Belongs to the WXG100 family.</text>
</comment>
<sequence length="98" mass="11491">MAGQIRMTPDQLQAKAKRYGQSSQQIDQILRDLSNLQEELRGEWEGRAFERFDDQFRELKPRVQDFSQLMQEIEMQLTKTAEAVAQQDEALSQNFGLR</sequence>
<name>A0A024QD21_9BACI</name>
<keyword evidence="3" id="KW-1185">Reference proteome</keyword>
<proteinExistence type="inferred from homology"/>
<dbReference type="eggNOG" id="COG4842">
    <property type="taxonomic scope" value="Bacteria"/>
</dbReference>
<dbReference type="AlphaFoldDB" id="A0A024QD21"/>